<dbReference type="Proteomes" id="UP000248066">
    <property type="component" value="Unassembled WGS sequence"/>
</dbReference>
<dbReference type="InterPro" id="IPR042208">
    <property type="entry name" value="D-ser_dehydrat-like_sf"/>
</dbReference>
<dbReference type="GO" id="GO:0036088">
    <property type="term" value="P:D-serine catabolic process"/>
    <property type="evidence" value="ECO:0007669"/>
    <property type="project" value="TreeGrafter"/>
</dbReference>
<protein>
    <submittedName>
        <fullName evidence="4">Alanine racemase</fullName>
    </submittedName>
</protein>
<dbReference type="InterPro" id="IPR029066">
    <property type="entry name" value="PLP-binding_barrel"/>
</dbReference>
<dbReference type="PANTHER" id="PTHR28004:SF2">
    <property type="entry name" value="D-SERINE DEHYDRATASE"/>
    <property type="match status" value="1"/>
</dbReference>
<comment type="caution">
    <text evidence="4">The sequence shown here is derived from an EMBL/GenBank/DDBJ whole genome shotgun (WGS) entry which is preliminary data.</text>
</comment>
<sequence>MKTWREYPTPSLLLDIKKMKRNISRMYCSAEENGVQLRPHIKTHKSLRVAEAQKAAGASGLTAATISEAEVFVEGGFTDLLLAFPLADSEKCRRLAKLNKKARVIASIDEAGQAPLLQEAAAKNGLTIEVWVKVNAGLNRCGTEPGEETADLVEKLQAYDALHVTGLYTHAGHAYGAPDQTAREEIAREEAQAVLVSASACEKRGIAIPHRSVGSTPTYEISGAFEGITEVRPGNGVFFDGVQAGLGVCSLNECAVTVSATVAAVKKDRVIFDAGSKSLTLEKGAHGNESIKGFGTIAEPEILRGKELTRLSEEHGVLDQTGMQGRLKLGQKIRIIPNHACTAVNLYDRYLVLDGEEVVDEWPVDARGRNQ</sequence>
<dbReference type="OrthoDB" id="9788869at2"/>
<evidence type="ECO:0000259" key="3">
    <source>
        <dbReference type="SMART" id="SM01119"/>
    </source>
</evidence>
<reference evidence="4 5" key="1">
    <citation type="submission" date="2017-10" db="EMBL/GenBank/DDBJ databases">
        <title>Bacillus sp. nov., a halophilic bacterium isolated from a Yangshapao Lake.</title>
        <authorList>
            <person name="Wang H."/>
        </authorList>
    </citation>
    <scope>NUCLEOTIDE SEQUENCE [LARGE SCALE GENOMIC DNA]</scope>
    <source>
        <strain evidence="4 5">YSP-3</strain>
    </source>
</reference>
<dbReference type="InterPro" id="IPR051466">
    <property type="entry name" value="D-amino_acid_metab_enzyme"/>
</dbReference>
<dbReference type="EMBL" id="PDOF01000002">
    <property type="protein sequence ID" value="PYZ96867.1"/>
    <property type="molecule type" value="Genomic_DNA"/>
</dbReference>
<dbReference type="Pfam" id="PF14031">
    <property type="entry name" value="D-ser_dehydrat"/>
    <property type="match status" value="1"/>
</dbReference>
<dbReference type="Gene3D" id="3.20.20.10">
    <property type="entry name" value="Alanine racemase"/>
    <property type="match status" value="1"/>
</dbReference>
<dbReference type="InterPro" id="IPR001608">
    <property type="entry name" value="Ala_racemase_N"/>
</dbReference>
<gene>
    <name evidence="4" type="ORF">CR205_14410</name>
</gene>
<dbReference type="Pfam" id="PF01168">
    <property type="entry name" value="Ala_racemase_N"/>
    <property type="match status" value="1"/>
</dbReference>
<dbReference type="AlphaFoldDB" id="A0A2W0H6X4"/>
<feature type="domain" description="D-serine dehydratase-like" evidence="3">
    <location>
        <begin position="255"/>
        <end position="354"/>
    </location>
</feature>
<dbReference type="Gene3D" id="2.40.37.20">
    <property type="entry name" value="D-serine dehydratase-like domain"/>
    <property type="match status" value="1"/>
</dbReference>
<evidence type="ECO:0000256" key="1">
    <source>
        <dbReference type="ARBA" id="ARBA00005323"/>
    </source>
</evidence>
<comment type="similarity">
    <text evidence="1">Belongs to the DSD1 family.</text>
</comment>
<accession>A0A2W0H6X4</accession>
<dbReference type="InterPro" id="IPR026956">
    <property type="entry name" value="D-ser_dehydrat-like_dom"/>
</dbReference>
<organism evidence="4 5">
    <name type="scientific">Alteribacter lacisalsi</name>
    <dbReference type="NCBI Taxonomy" id="2045244"/>
    <lineage>
        <taxon>Bacteria</taxon>
        <taxon>Bacillati</taxon>
        <taxon>Bacillota</taxon>
        <taxon>Bacilli</taxon>
        <taxon>Bacillales</taxon>
        <taxon>Bacillaceae</taxon>
        <taxon>Alteribacter</taxon>
    </lineage>
</organism>
<proteinExistence type="inferred from homology"/>
<dbReference type="PANTHER" id="PTHR28004">
    <property type="entry name" value="ZGC:162816-RELATED"/>
    <property type="match status" value="1"/>
</dbReference>
<evidence type="ECO:0000313" key="4">
    <source>
        <dbReference type="EMBL" id="PYZ96867.1"/>
    </source>
</evidence>
<name>A0A2W0H6X4_9BACI</name>
<keyword evidence="2" id="KW-0456">Lyase</keyword>
<evidence type="ECO:0000313" key="5">
    <source>
        <dbReference type="Proteomes" id="UP000248066"/>
    </source>
</evidence>
<dbReference type="RefSeq" id="WP_110520807.1">
    <property type="nucleotide sequence ID" value="NZ_PDOF01000002.1"/>
</dbReference>
<dbReference type="SMART" id="SM01119">
    <property type="entry name" value="D-ser_dehydrat"/>
    <property type="match status" value="1"/>
</dbReference>
<dbReference type="SUPFAM" id="SSF51419">
    <property type="entry name" value="PLP-binding barrel"/>
    <property type="match status" value="1"/>
</dbReference>
<dbReference type="GO" id="GO:0008721">
    <property type="term" value="F:D-serine ammonia-lyase activity"/>
    <property type="evidence" value="ECO:0007669"/>
    <property type="project" value="TreeGrafter"/>
</dbReference>
<keyword evidence="5" id="KW-1185">Reference proteome</keyword>
<evidence type="ECO:0000256" key="2">
    <source>
        <dbReference type="ARBA" id="ARBA00023239"/>
    </source>
</evidence>